<organism evidence="1 2">
    <name type="scientific">Candidatus Accumulibacter phosphatis</name>
    <dbReference type="NCBI Taxonomy" id="327160"/>
    <lineage>
        <taxon>Bacteria</taxon>
        <taxon>Pseudomonadati</taxon>
        <taxon>Pseudomonadota</taxon>
        <taxon>Betaproteobacteria</taxon>
        <taxon>Candidatus Accumulibacter</taxon>
    </lineage>
</organism>
<proteinExistence type="predicted"/>
<dbReference type="AlphaFoldDB" id="A0A080LYA1"/>
<dbReference type="InterPro" id="IPR016181">
    <property type="entry name" value="Acyl_CoA_acyltransferase"/>
</dbReference>
<evidence type="ECO:0000313" key="1">
    <source>
        <dbReference type="EMBL" id="KFB72875.1"/>
    </source>
</evidence>
<gene>
    <name evidence="1" type="ORF">AW09_001921</name>
</gene>
<dbReference type="Proteomes" id="UP000020077">
    <property type="component" value="Unassembled WGS sequence"/>
</dbReference>
<accession>A0A080LYA1</accession>
<reference evidence="1 2" key="1">
    <citation type="submission" date="2014-02" db="EMBL/GenBank/DDBJ databases">
        <title>Expanding our view of genomic diversity in Candidatus Accumulibacter clades.</title>
        <authorList>
            <person name="Skennerton C.T."/>
            <person name="Barr J.J."/>
            <person name="Slater F.R."/>
            <person name="Bond P.L."/>
            <person name="Tyson G.W."/>
        </authorList>
    </citation>
    <scope>NUCLEOTIDE SEQUENCE [LARGE SCALE GENOMIC DNA]</scope>
    <source>
        <strain evidence="2">BA-91</strain>
    </source>
</reference>
<sequence>MLLGQASALALVIAQCEQEHLRGNELVAAFLRLLVGNVEQVAKITADLYLAAVSLDLRQTSDRLRQCRLQRRHIDTGARQQGRGCAIVLLQQGQQEVLWLDQLVVVADRQTLGIGQRLLEFGRQFVETHVALLRRFMFMRHKWGHAGLSQRQG</sequence>
<protein>
    <submittedName>
        <fullName evidence="1">Uncharacterized protein</fullName>
    </submittedName>
</protein>
<evidence type="ECO:0000313" key="2">
    <source>
        <dbReference type="Proteomes" id="UP000020077"/>
    </source>
</evidence>
<dbReference type="SUPFAM" id="SSF55729">
    <property type="entry name" value="Acyl-CoA N-acyltransferases (Nat)"/>
    <property type="match status" value="1"/>
</dbReference>
<dbReference type="EMBL" id="JDVG02000325">
    <property type="protein sequence ID" value="KFB72875.1"/>
    <property type="molecule type" value="Genomic_DNA"/>
</dbReference>
<name>A0A080LYA1_9PROT</name>
<comment type="caution">
    <text evidence="1">The sequence shown here is derived from an EMBL/GenBank/DDBJ whole genome shotgun (WGS) entry which is preliminary data.</text>
</comment>